<feature type="transmembrane region" description="Helical" evidence="1">
    <location>
        <begin position="35"/>
        <end position="54"/>
    </location>
</feature>
<name>A0A1V9FJ34_9BACT</name>
<evidence type="ECO:0000256" key="1">
    <source>
        <dbReference type="SAM" id="Phobius"/>
    </source>
</evidence>
<dbReference type="RefSeq" id="WP_081155451.1">
    <property type="nucleotide sequence ID" value="NZ_LVYD01000102.1"/>
</dbReference>
<comment type="caution">
    <text evidence="2">The sequence shown here is derived from an EMBL/GenBank/DDBJ whole genome shotgun (WGS) entry which is preliminary data.</text>
</comment>
<reference evidence="2 3" key="1">
    <citation type="submission" date="2016-03" db="EMBL/GenBank/DDBJ databases">
        <title>Niastella vici sp. nov., isolated from farmland soil.</title>
        <authorList>
            <person name="Chen L."/>
            <person name="Wang D."/>
            <person name="Yang S."/>
            <person name="Wang G."/>
        </authorList>
    </citation>
    <scope>NUCLEOTIDE SEQUENCE [LARGE SCALE GENOMIC DNA]</scope>
    <source>
        <strain evidence="2 3">DJ57</strain>
    </source>
</reference>
<keyword evidence="1" id="KW-1133">Transmembrane helix</keyword>
<gene>
    <name evidence="2" type="ORF">A3860_08240</name>
</gene>
<feature type="transmembrane region" description="Helical" evidence="1">
    <location>
        <begin position="70"/>
        <end position="89"/>
    </location>
</feature>
<evidence type="ECO:0000313" key="3">
    <source>
        <dbReference type="Proteomes" id="UP000192796"/>
    </source>
</evidence>
<feature type="transmembrane region" description="Helical" evidence="1">
    <location>
        <begin position="129"/>
        <end position="153"/>
    </location>
</feature>
<keyword evidence="1" id="KW-0812">Transmembrane</keyword>
<organism evidence="2 3">
    <name type="scientific">Niastella vici</name>
    <dbReference type="NCBI Taxonomy" id="1703345"/>
    <lineage>
        <taxon>Bacteria</taxon>
        <taxon>Pseudomonadati</taxon>
        <taxon>Bacteroidota</taxon>
        <taxon>Chitinophagia</taxon>
        <taxon>Chitinophagales</taxon>
        <taxon>Chitinophagaceae</taxon>
        <taxon>Niastella</taxon>
    </lineage>
</organism>
<keyword evidence="3" id="KW-1185">Reference proteome</keyword>
<sequence>MSRSVFRTTALLLTGWIILLGILSSRGFFSDFTRLPPRLIIALLVPLPAVLLFTRSKAGKQLLQHIQPQWLLYLQSFRILVEVALWMLVRNGALPVQMSFEGRNFDVLSGLLAIPVGYYCFVKKSWPPVIVLLYNIAGLALLLNIVTISSLSLPTPLRAFHNQPDSSLVTTFPFIYLPGVLVPLAYTLHIFSLRQWSLVRGSATNPVKKRDVLNNRSERFT</sequence>
<keyword evidence="1" id="KW-0472">Membrane</keyword>
<proteinExistence type="predicted"/>
<dbReference type="Proteomes" id="UP000192796">
    <property type="component" value="Unassembled WGS sequence"/>
</dbReference>
<dbReference type="OrthoDB" id="675847at2"/>
<feature type="transmembrane region" description="Helical" evidence="1">
    <location>
        <begin position="104"/>
        <end position="122"/>
    </location>
</feature>
<feature type="transmembrane region" description="Helical" evidence="1">
    <location>
        <begin position="173"/>
        <end position="191"/>
    </location>
</feature>
<evidence type="ECO:0000313" key="2">
    <source>
        <dbReference type="EMBL" id="OQP58297.1"/>
    </source>
</evidence>
<dbReference type="AlphaFoldDB" id="A0A1V9FJ34"/>
<dbReference type="EMBL" id="LVYD01000102">
    <property type="protein sequence ID" value="OQP58297.1"/>
    <property type="molecule type" value="Genomic_DNA"/>
</dbReference>
<accession>A0A1V9FJ34</accession>
<dbReference type="STRING" id="1703345.A3860_08240"/>
<protein>
    <submittedName>
        <fullName evidence="2">Uncharacterized protein</fullName>
    </submittedName>
</protein>